<reference evidence="4" key="1">
    <citation type="submission" date="2016-12" db="EMBL/GenBank/DDBJ databases">
        <title>Whole genome sequencing of Sphingomonas koreensis.</title>
        <authorList>
            <person name="Conlan S."/>
            <person name="Thomas P.J."/>
            <person name="Mullikin J."/>
            <person name="Palmore T.N."/>
            <person name="Frank K.M."/>
            <person name="Segre J.A."/>
        </authorList>
    </citation>
    <scope>NUCLEOTIDE SEQUENCE</scope>
    <source>
        <strain evidence="4">ABOJV</strain>
    </source>
</reference>
<dbReference type="InterPro" id="IPR023346">
    <property type="entry name" value="Lysozyme-like_dom_sf"/>
</dbReference>
<organism evidence="4 6">
    <name type="scientific">Sphingomonas koreensis</name>
    <dbReference type="NCBI Taxonomy" id="93064"/>
    <lineage>
        <taxon>Bacteria</taxon>
        <taxon>Pseudomonadati</taxon>
        <taxon>Pseudomonadota</taxon>
        <taxon>Alphaproteobacteria</taxon>
        <taxon>Sphingomonadales</taxon>
        <taxon>Sphingomonadaceae</taxon>
        <taxon>Sphingomonas</taxon>
    </lineage>
</organism>
<keyword evidence="6" id="KW-1185">Reference proteome</keyword>
<dbReference type="Proteomes" id="UP000185161">
    <property type="component" value="Chromosome"/>
</dbReference>
<evidence type="ECO:0000313" key="4">
    <source>
        <dbReference type="EMBL" id="APR51044.1"/>
    </source>
</evidence>
<evidence type="ECO:0000313" key="6">
    <source>
        <dbReference type="Proteomes" id="UP000185161"/>
    </source>
</evidence>
<proteinExistence type="inferred from homology"/>
<comment type="similarity">
    <text evidence="1">Belongs to the transglycosylase Slt family.</text>
</comment>
<sequence length="199" mass="21388">MGALSHAMTALALLGAQAPAEDRVTRWAPLIEMAARRCGVPASWIAQVMRAESGGRTQLRGSPIVSPKGAMGLMQLMPGTWAELRAAHGLGSDPHDPHDNIVAGACYLKRMHDRFGYPGLFAAYNAGPARYAAYLAGRARLPRETRDYLARVSGTSTAPPPARQPSSPLFFTLGHANDAPIFVRRRPAEVASRADQPEH</sequence>
<dbReference type="RefSeq" id="WP_075150245.1">
    <property type="nucleotide sequence ID" value="NZ_JAQQGM010000003.1"/>
</dbReference>
<dbReference type="PANTHER" id="PTHR37423">
    <property type="entry name" value="SOLUBLE LYTIC MUREIN TRANSGLYCOSYLASE-RELATED"/>
    <property type="match status" value="1"/>
</dbReference>
<evidence type="ECO:0000256" key="2">
    <source>
        <dbReference type="ARBA" id="ARBA00009387"/>
    </source>
</evidence>
<evidence type="ECO:0000256" key="1">
    <source>
        <dbReference type="ARBA" id="ARBA00007734"/>
    </source>
</evidence>
<dbReference type="Proteomes" id="UP000286681">
    <property type="component" value="Unassembled WGS sequence"/>
</dbReference>
<evidence type="ECO:0000313" key="5">
    <source>
        <dbReference type="EMBL" id="RSU98302.1"/>
    </source>
</evidence>
<dbReference type="EMBL" id="CP018820">
    <property type="protein sequence ID" value="APR51044.1"/>
    <property type="molecule type" value="Genomic_DNA"/>
</dbReference>
<name>A0A1L6J591_9SPHN</name>
<protein>
    <submittedName>
        <fullName evidence="5">Lytic transglycosylase domain-containing protein</fullName>
    </submittedName>
</protein>
<reference evidence="5 7" key="3">
    <citation type="submission" date="2018-07" db="EMBL/GenBank/DDBJ databases">
        <title>Genomic and Epidemiologic Investigation of an Indolent Hospital Outbreak.</title>
        <authorList>
            <person name="Johnson R.C."/>
            <person name="Deming C."/>
            <person name="Conlan S."/>
            <person name="Zellmer C.J."/>
            <person name="Michelin A.V."/>
            <person name="Lee-Lin S."/>
            <person name="Thomas P.J."/>
            <person name="Park M."/>
            <person name="Weingarten R.A."/>
            <person name="Less J."/>
            <person name="Dekker J.P."/>
            <person name="Frank K.M."/>
            <person name="Musser K.A."/>
            <person name="Mcquiston J.R."/>
            <person name="Henderson D.K."/>
            <person name="Lau A.F."/>
            <person name="Palmore T.N."/>
            <person name="Segre J.A."/>
        </authorList>
    </citation>
    <scope>NUCLEOTIDE SEQUENCE [LARGE SCALE GENOMIC DNA]</scope>
    <source>
        <strain evidence="5 7">SK-NIH.Env10_0317</strain>
    </source>
</reference>
<dbReference type="Pfam" id="PF01464">
    <property type="entry name" value="SLT"/>
    <property type="match status" value="1"/>
</dbReference>
<dbReference type="SUPFAM" id="SSF53955">
    <property type="entry name" value="Lysozyme-like"/>
    <property type="match status" value="1"/>
</dbReference>
<reference evidence="6" key="2">
    <citation type="submission" date="2016-12" db="EMBL/GenBank/DDBJ databases">
        <title>Whole genome sequencing of Sphingomonas sp. ABOJV.</title>
        <authorList>
            <person name="Conlan S."/>
            <person name="Thomas P.J."/>
            <person name="Mullikin J."/>
            <person name="Palmore T.N."/>
            <person name="Frank K.M."/>
            <person name="Segre J.A."/>
        </authorList>
    </citation>
    <scope>NUCLEOTIDE SEQUENCE [LARGE SCALE GENOMIC DNA]</scope>
    <source>
        <strain evidence="6">ABOJV</strain>
    </source>
</reference>
<dbReference type="Gene3D" id="1.10.530.10">
    <property type="match status" value="1"/>
</dbReference>
<dbReference type="AlphaFoldDB" id="A0A1L6J591"/>
<gene>
    <name evidence="4" type="ORF">BRX40_00115</name>
    <name evidence="5" type="ORF">CA257_22005</name>
</gene>
<dbReference type="PANTHER" id="PTHR37423:SF2">
    <property type="entry name" value="MEMBRANE-BOUND LYTIC MUREIN TRANSGLYCOSYLASE C"/>
    <property type="match status" value="1"/>
</dbReference>
<dbReference type="EMBL" id="QQWO01000029">
    <property type="protein sequence ID" value="RSU98302.1"/>
    <property type="molecule type" value="Genomic_DNA"/>
</dbReference>
<evidence type="ECO:0000259" key="3">
    <source>
        <dbReference type="Pfam" id="PF01464"/>
    </source>
</evidence>
<dbReference type="OrthoDB" id="9801695at2"/>
<dbReference type="CDD" id="cd00254">
    <property type="entry name" value="LT-like"/>
    <property type="match status" value="1"/>
</dbReference>
<comment type="similarity">
    <text evidence="2">Belongs to the virb1 family.</text>
</comment>
<dbReference type="InterPro" id="IPR008258">
    <property type="entry name" value="Transglycosylase_SLT_dom_1"/>
</dbReference>
<dbReference type="KEGG" id="skr:BRX40_00115"/>
<feature type="domain" description="Transglycosylase SLT" evidence="3">
    <location>
        <begin position="30"/>
        <end position="137"/>
    </location>
</feature>
<evidence type="ECO:0000313" key="7">
    <source>
        <dbReference type="Proteomes" id="UP000286681"/>
    </source>
</evidence>
<dbReference type="STRING" id="93064.BRX40_00115"/>
<accession>A0A1L6J591</accession>